<dbReference type="InterPro" id="IPR029069">
    <property type="entry name" value="HotDog_dom_sf"/>
</dbReference>
<dbReference type="CDD" id="cd03450">
    <property type="entry name" value="NodN"/>
    <property type="match status" value="1"/>
</dbReference>
<dbReference type="Proteomes" id="UP000282515">
    <property type="component" value="Unassembled WGS sequence"/>
</dbReference>
<evidence type="ECO:0000259" key="2">
    <source>
        <dbReference type="Pfam" id="PF01575"/>
    </source>
</evidence>
<dbReference type="PANTHER" id="PTHR42993:SF1">
    <property type="entry name" value="MAOC-LIKE DEHYDRATASE DOMAIN-CONTAINING PROTEIN"/>
    <property type="match status" value="1"/>
</dbReference>
<dbReference type="OrthoDB" id="9801735at2"/>
<proteinExistence type="inferred from homology"/>
<sequence length="155" mass="16563">MPRVFESLDEFKAAAGEELGTSDWLTVSQERINTFADATGDHQWIHVDPERAASGPFGKTIAHGYLTLSLLPTLAEQIYAVNGLAFGVNYGANKVRFPHPVPVDSRVRATGTLKETSDIAIGTQAVISFVIEIEGVDKPACIAEVVYVMSAGDGA</sequence>
<comment type="caution">
    <text evidence="3">The sequence shown here is derived from an EMBL/GenBank/DDBJ whole genome shotgun (WGS) entry which is preliminary data.</text>
</comment>
<protein>
    <submittedName>
        <fullName evidence="3">MaoC family dehydratase</fullName>
    </submittedName>
</protein>
<dbReference type="AlphaFoldDB" id="A0A3L8PLB5"/>
<evidence type="ECO:0000313" key="4">
    <source>
        <dbReference type="Proteomes" id="UP000282515"/>
    </source>
</evidence>
<dbReference type="RefSeq" id="WP_121793855.1">
    <property type="nucleotide sequence ID" value="NZ_RDBF01000004.1"/>
</dbReference>
<evidence type="ECO:0000313" key="3">
    <source>
        <dbReference type="EMBL" id="RLV56196.1"/>
    </source>
</evidence>
<keyword evidence="4" id="KW-1185">Reference proteome</keyword>
<dbReference type="PANTHER" id="PTHR42993">
    <property type="entry name" value="MAOC-LIKE DEHYDRATASE DOMAIN-CONTAINING PROTEIN"/>
    <property type="match status" value="1"/>
</dbReference>
<dbReference type="SUPFAM" id="SSF54637">
    <property type="entry name" value="Thioesterase/thiol ester dehydrase-isomerase"/>
    <property type="match status" value="1"/>
</dbReference>
<dbReference type="InterPro" id="IPR039375">
    <property type="entry name" value="NodN-like"/>
</dbReference>
<comment type="similarity">
    <text evidence="1">Belongs to the enoyl-CoA hydratase/isomerase family.</text>
</comment>
<dbReference type="Pfam" id="PF01575">
    <property type="entry name" value="MaoC_dehydratas"/>
    <property type="match status" value="1"/>
</dbReference>
<dbReference type="EMBL" id="RDBF01000004">
    <property type="protein sequence ID" value="RLV56196.1"/>
    <property type="molecule type" value="Genomic_DNA"/>
</dbReference>
<gene>
    <name evidence="3" type="ORF">D9V41_07095</name>
</gene>
<dbReference type="Gene3D" id="3.10.129.10">
    <property type="entry name" value="Hotdog Thioesterase"/>
    <property type="match status" value="1"/>
</dbReference>
<evidence type="ECO:0000256" key="1">
    <source>
        <dbReference type="ARBA" id="ARBA00005254"/>
    </source>
</evidence>
<reference evidence="3 4" key="1">
    <citation type="submission" date="2018-10" db="EMBL/GenBank/DDBJ databases">
        <title>Aeromicrobium sp. 9W16Y-2 whole genome shotgun sequence.</title>
        <authorList>
            <person name="Li F."/>
        </authorList>
    </citation>
    <scope>NUCLEOTIDE SEQUENCE [LARGE SCALE GENOMIC DNA]</scope>
    <source>
        <strain evidence="3 4">9W16Y-2</strain>
    </source>
</reference>
<feature type="domain" description="MaoC-like" evidence="2">
    <location>
        <begin position="11"/>
        <end position="123"/>
    </location>
</feature>
<organism evidence="3 4">
    <name type="scientific">Aeromicrobium phragmitis</name>
    <dbReference type="NCBI Taxonomy" id="2478914"/>
    <lineage>
        <taxon>Bacteria</taxon>
        <taxon>Bacillati</taxon>
        <taxon>Actinomycetota</taxon>
        <taxon>Actinomycetes</taxon>
        <taxon>Propionibacteriales</taxon>
        <taxon>Nocardioidaceae</taxon>
        <taxon>Aeromicrobium</taxon>
    </lineage>
</organism>
<dbReference type="InterPro" id="IPR002539">
    <property type="entry name" value="MaoC-like_dom"/>
</dbReference>
<accession>A0A3L8PLB5</accession>
<name>A0A3L8PLB5_9ACTN</name>